<evidence type="ECO:0000256" key="1">
    <source>
        <dbReference type="SAM" id="MobiDB-lite"/>
    </source>
</evidence>
<dbReference type="KEGG" id="satk:SA2016_3181"/>
<feature type="compositionally biased region" description="Low complexity" evidence="1">
    <location>
        <begin position="122"/>
        <end position="144"/>
    </location>
</feature>
<feature type="region of interest" description="Disordered" evidence="1">
    <location>
        <begin position="46"/>
        <end position="65"/>
    </location>
</feature>
<protein>
    <submittedName>
        <fullName evidence="3">Uncharacterized protein</fullName>
    </submittedName>
</protein>
<gene>
    <name evidence="3" type="ORF">SA2016_3181</name>
</gene>
<proteinExistence type="predicted"/>
<feature type="region of interest" description="Disordered" evidence="1">
    <location>
        <begin position="117"/>
        <end position="148"/>
    </location>
</feature>
<dbReference type="RefSeq" id="WP_066499866.1">
    <property type="nucleotide sequence ID" value="NZ_BJMO01000072.1"/>
</dbReference>
<dbReference type="AlphaFoldDB" id="A0A127A5D9"/>
<sequence>MANDGGTAGPSSRPPWVAVLVAACVVVGVGVVVAIAALFMGPSPQPPAPGPTPGTAGAAAPSSAPSQAYALNDPLPFTARPVWHAGPSAEYRLTAAPDELRYVSDAGCRLSFRAGPLQAGGSASPSRTTAAPSSASASPTLLSPDPQTAATRGALADAIAAERKASSSVEVTEQGLVVVTTLGSEDGPLVDMAGAALKVAHADGTVTYMRLAVRAVPSAQSSVAIAAECPKPEQAATAMNHASVHAYLADR</sequence>
<evidence type="ECO:0000313" key="4">
    <source>
        <dbReference type="Proteomes" id="UP000070134"/>
    </source>
</evidence>
<keyword evidence="2" id="KW-1133">Transmembrane helix</keyword>
<keyword evidence="2" id="KW-0812">Transmembrane</keyword>
<dbReference type="Proteomes" id="UP000070134">
    <property type="component" value="Chromosome"/>
</dbReference>
<keyword evidence="4" id="KW-1185">Reference proteome</keyword>
<feature type="transmembrane region" description="Helical" evidence="2">
    <location>
        <begin position="16"/>
        <end position="39"/>
    </location>
</feature>
<evidence type="ECO:0000313" key="3">
    <source>
        <dbReference type="EMBL" id="AMM33845.1"/>
    </source>
</evidence>
<organism evidence="3 4">
    <name type="scientific">Sinomonas atrocyanea</name>
    <dbReference type="NCBI Taxonomy" id="37927"/>
    <lineage>
        <taxon>Bacteria</taxon>
        <taxon>Bacillati</taxon>
        <taxon>Actinomycetota</taxon>
        <taxon>Actinomycetes</taxon>
        <taxon>Micrococcales</taxon>
        <taxon>Micrococcaceae</taxon>
        <taxon>Sinomonas</taxon>
    </lineage>
</organism>
<dbReference type="EMBL" id="CP014518">
    <property type="protein sequence ID" value="AMM33845.1"/>
    <property type="molecule type" value="Genomic_DNA"/>
</dbReference>
<evidence type="ECO:0000256" key="2">
    <source>
        <dbReference type="SAM" id="Phobius"/>
    </source>
</evidence>
<reference evidence="3 4" key="1">
    <citation type="submission" date="2016-02" db="EMBL/GenBank/DDBJ databases">
        <title>Complete genome of Sinomonas atrocyanea KCTC 3377.</title>
        <authorList>
            <person name="Kim K.M."/>
        </authorList>
    </citation>
    <scope>NUCLEOTIDE SEQUENCE [LARGE SCALE GENOMIC DNA]</scope>
    <source>
        <strain evidence="3 4">KCTC 3377</strain>
    </source>
</reference>
<name>A0A127A5D9_9MICC</name>
<accession>A0A127A5D9</accession>
<keyword evidence="2" id="KW-0472">Membrane</keyword>
<feature type="compositionally biased region" description="Low complexity" evidence="1">
    <location>
        <begin position="53"/>
        <end position="65"/>
    </location>
</feature>